<proteinExistence type="predicted"/>
<dbReference type="KEGG" id="dgr:6562060"/>
<feature type="region of interest" description="Disordered" evidence="1">
    <location>
        <begin position="1"/>
        <end position="58"/>
    </location>
</feature>
<name>B4JDN4_DROGR</name>
<dbReference type="PhylomeDB" id="B4JDN4"/>
<evidence type="ECO:0000313" key="3">
    <source>
        <dbReference type="Proteomes" id="UP000001070"/>
    </source>
</evidence>
<organism evidence="3">
    <name type="scientific">Drosophila grimshawi</name>
    <name type="common">Hawaiian fruit fly</name>
    <name type="synonym">Idiomyia grimshawi</name>
    <dbReference type="NCBI Taxonomy" id="7222"/>
    <lineage>
        <taxon>Eukaryota</taxon>
        <taxon>Metazoa</taxon>
        <taxon>Ecdysozoa</taxon>
        <taxon>Arthropoda</taxon>
        <taxon>Hexapoda</taxon>
        <taxon>Insecta</taxon>
        <taxon>Pterygota</taxon>
        <taxon>Neoptera</taxon>
        <taxon>Endopterygota</taxon>
        <taxon>Diptera</taxon>
        <taxon>Brachycera</taxon>
        <taxon>Muscomorpha</taxon>
        <taxon>Ephydroidea</taxon>
        <taxon>Drosophilidae</taxon>
        <taxon>Drosophila</taxon>
        <taxon>Hawaiian Drosophila</taxon>
    </lineage>
</organism>
<protein>
    <submittedName>
        <fullName evidence="2">GH11218</fullName>
    </submittedName>
</protein>
<dbReference type="OrthoDB" id="6287771at2759"/>
<dbReference type="Proteomes" id="UP000001070">
    <property type="component" value="Unassembled WGS sequence"/>
</dbReference>
<feature type="compositionally biased region" description="Basic residues" evidence="1">
    <location>
        <begin position="112"/>
        <end position="121"/>
    </location>
</feature>
<gene>
    <name evidence="2" type="primary">Dgri\GH11218</name>
    <name evidence="2" type="ORF">Dgri_GH11218</name>
</gene>
<evidence type="ECO:0000256" key="1">
    <source>
        <dbReference type="SAM" id="MobiDB-lite"/>
    </source>
</evidence>
<dbReference type="STRING" id="7222.B4JDN4"/>
<sequence>MKVTPKQLQLGASAAEDAPQPLPQKKVEIKVKAEPKEKRVPNAEKELEDEAASNEEAKLKLEVDHDFMSTFMSFKVRAEQKATTCFSATSSAASSAASSTTASADDQSPGSRRSKAKRLLSKKTVDIAEASPSSSRPDSVMPWFERRLDQSQHGNERSLYSMSRDWVSNLPLNASASTKKNSNSNGDSSIPMVMPEHEDDAEKVLAQQRSGELKVLKHMPKARETDMLPIPIPLPVTQNWDLEGASKQQLLADNMKRWKRVRNHWQKHNQEYEHARYETIDQILKIIIKK</sequence>
<dbReference type="InParanoid" id="B4JDN4"/>
<dbReference type="AlphaFoldDB" id="B4JDN4"/>
<accession>B4JDN4</accession>
<feature type="compositionally biased region" description="Low complexity" evidence="1">
    <location>
        <begin position="85"/>
        <end position="104"/>
    </location>
</feature>
<reference evidence="2 3" key="1">
    <citation type="journal article" date="2007" name="Nature">
        <title>Evolution of genes and genomes on the Drosophila phylogeny.</title>
        <authorList>
            <consortium name="Drosophila 12 Genomes Consortium"/>
            <person name="Clark A.G."/>
            <person name="Eisen M.B."/>
            <person name="Smith D.R."/>
            <person name="Bergman C.M."/>
            <person name="Oliver B."/>
            <person name="Markow T.A."/>
            <person name="Kaufman T.C."/>
            <person name="Kellis M."/>
            <person name="Gelbart W."/>
            <person name="Iyer V.N."/>
            <person name="Pollard D.A."/>
            <person name="Sackton T.B."/>
            <person name="Larracuente A.M."/>
            <person name="Singh N.D."/>
            <person name="Abad J.P."/>
            <person name="Abt D.N."/>
            <person name="Adryan B."/>
            <person name="Aguade M."/>
            <person name="Akashi H."/>
            <person name="Anderson W.W."/>
            <person name="Aquadro C.F."/>
            <person name="Ardell D.H."/>
            <person name="Arguello R."/>
            <person name="Artieri C.G."/>
            <person name="Barbash D.A."/>
            <person name="Barker D."/>
            <person name="Barsanti P."/>
            <person name="Batterham P."/>
            <person name="Batzoglou S."/>
            <person name="Begun D."/>
            <person name="Bhutkar A."/>
            <person name="Blanco E."/>
            <person name="Bosak S.A."/>
            <person name="Bradley R.K."/>
            <person name="Brand A.D."/>
            <person name="Brent M.R."/>
            <person name="Brooks A.N."/>
            <person name="Brown R.H."/>
            <person name="Butlin R.K."/>
            <person name="Caggese C."/>
            <person name="Calvi B.R."/>
            <person name="Bernardo de Carvalho A."/>
            <person name="Caspi A."/>
            <person name="Castrezana S."/>
            <person name="Celniker S.E."/>
            <person name="Chang J.L."/>
            <person name="Chapple C."/>
            <person name="Chatterji S."/>
            <person name="Chinwalla A."/>
            <person name="Civetta A."/>
            <person name="Clifton S.W."/>
            <person name="Comeron J.M."/>
            <person name="Costello J.C."/>
            <person name="Coyne J.A."/>
            <person name="Daub J."/>
            <person name="David R.G."/>
            <person name="Delcher A.L."/>
            <person name="Delehaunty K."/>
            <person name="Do C.B."/>
            <person name="Ebling H."/>
            <person name="Edwards K."/>
            <person name="Eickbush T."/>
            <person name="Evans J.D."/>
            <person name="Filipski A."/>
            <person name="Findeiss S."/>
            <person name="Freyhult E."/>
            <person name="Fulton L."/>
            <person name="Fulton R."/>
            <person name="Garcia A.C."/>
            <person name="Gardiner A."/>
            <person name="Garfield D.A."/>
            <person name="Garvin B.E."/>
            <person name="Gibson G."/>
            <person name="Gilbert D."/>
            <person name="Gnerre S."/>
            <person name="Godfrey J."/>
            <person name="Good R."/>
            <person name="Gotea V."/>
            <person name="Gravely B."/>
            <person name="Greenberg A.J."/>
            <person name="Griffiths-Jones S."/>
            <person name="Gross S."/>
            <person name="Guigo R."/>
            <person name="Gustafson E.A."/>
            <person name="Haerty W."/>
            <person name="Hahn M.W."/>
            <person name="Halligan D.L."/>
            <person name="Halpern A.L."/>
            <person name="Halter G.M."/>
            <person name="Han M.V."/>
            <person name="Heger A."/>
            <person name="Hillier L."/>
            <person name="Hinrichs A.S."/>
            <person name="Holmes I."/>
            <person name="Hoskins R.A."/>
            <person name="Hubisz M.J."/>
            <person name="Hultmark D."/>
            <person name="Huntley M.A."/>
            <person name="Jaffe D.B."/>
            <person name="Jagadeeshan S."/>
            <person name="Jeck W.R."/>
            <person name="Johnson J."/>
            <person name="Jones C.D."/>
            <person name="Jordan W.C."/>
            <person name="Karpen G.H."/>
            <person name="Kataoka E."/>
            <person name="Keightley P.D."/>
            <person name="Kheradpour P."/>
            <person name="Kirkness E.F."/>
            <person name="Koerich L.B."/>
            <person name="Kristiansen K."/>
            <person name="Kudrna D."/>
            <person name="Kulathinal R.J."/>
            <person name="Kumar S."/>
            <person name="Kwok R."/>
            <person name="Lander E."/>
            <person name="Langley C.H."/>
            <person name="Lapoint R."/>
            <person name="Lazzaro B.P."/>
            <person name="Lee S.J."/>
            <person name="Levesque L."/>
            <person name="Li R."/>
            <person name="Lin C.F."/>
            <person name="Lin M.F."/>
            <person name="Lindblad-Toh K."/>
            <person name="Llopart A."/>
            <person name="Long M."/>
            <person name="Low L."/>
            <person name="Lozovsky E."/>
            <person name="Lu J."/>
            <person name="Luo M."/>
            <person name="Machado C.A."/>
            <person name="Makalowski W."/>
            <person name="Marzo M."/>
            <person name="Matsuda M."/>
            <person name="Matzkin L."/>
            <person name="McAllister B."/>
            <person name="McBride C.S."/>
            <person name="McKernan B."/>
            <person name="McKernan K."/>
            <person name="Mendez-Lago M."/>
            <person name="Minx P."/>
            <person name="Mollenhauer M.U."/>
            <person name="Montooth K."/>
            <person name="Mount S.M."/>
            <person name="Mu X."/>
            <person name="Myers E."/>
            <person name="Negre B."/>
            <person name="Newfeld S."/>
            <person name="Nielsen R."/>
            <person name="Noor M.A."/>
            <person name="O'Grady P."/>
            <person name="Pachter L."/>
            <person name="Papaceit M."/>
            <person name="Parisi M.J."/>
            <person name="Parisi M."/>
            <person name="Parts L."/>
            <person name="Pedersen J.S."/>
            <person name="Pesole G."/>
            <person name="Phillippy A.M."/>
            <person name="Ponting C.P."/>
            <person name="Pop M."/>
            <person name="Porcelli D."/>
            <person name="Powell J.R."/>
            <person name="Prohaska S."/>
            <person name="Pruitt K."/>
            <person name="Puig M."/>
            <person name="Quesneville H."/>
            <person name="Ram K.R."/>
            <person name="Rand D."/>
            <person name="Rasmussen M.D."/>
            <person name="Reed L.K."/>
            <person name="Reenan R."/>
            <person name="Reily A."/>
            <person name="Remington K.A."/>
            <person name="Rieger T.T."/>
            <person name="Ritchie M.G."/>
            <person name="Robin C."/>
            <person name="Rogers Y.H."/>
            <person name="Rohde C."/>
            <person name="Rozas J."/>
            <person name="Rubenfield M.J."/>
            <person name="Ruiz A."/>
            <person name="Russo S."/>
            <person name="Salzberg S.L."/>
            <person name="Sanchez-Gracia A."/>
            <person name="Saranga D.J."/>
            <person name="Sato H."/>
            <person name="Schaeffer S.W."/>
            <person name="Schatz M.C."/>
            <person name="Schlenke T."/>
            <person name="Schwartz R."/>
            <person name="Segarra C."/>
            <person name="Singh R.S."/>
            <person name="Sirot L."/>
            <person name="Sirota M."/>
            <person name="Sisneros N.B."/>
            <person name="Smith C.D."/>
            <person name="Smith T.F."/>
            <person name="Spieth J."/>
            <person name="Stage D.E."/>
            <person name="Stark A."/>
            <person name="Stephan W."/>
            <person name="Strausberg R.L."/>
            <person name="Strempel S."/>
            <person name="Sturgill D."/>
            <person name="Sutton G."/>
            <person name="Sutton G.G."/>
            <person name="Tao W."/>
            <person name="Teichmann S."/>
            <person name="Tobari Y.N."/>
            <person name="Tomimura Y."/>
            <person name="Tsolas J.M."/>
            <person name="Valente V.L."/>
            <person name="Venter E."/>
            <person name="Venter J.C."/>
            <person name="Vicario S."/>
            <person name="Vieira F.G."/>
            <person name="Vilella A.J."/>
            <person name="Villasante A."/>
            <person name="Walenz B."/>
            <person name="Wang J."/>
            <person name="Wasserman M."/>
            <person name="Watts T."/>
            <person name="Wilson D."/>
            <person name="Wilson R.K."/>
            <person name="Wing R.A."/>
            <person name="Wolfner M.F."/>
            <person name="Wong A."/>
            <person name="Wong G.K."/>
            <person name="Wu C.I."/>
            <person name="Wu G."/>
            <person name="Yamamoto D."/>
            <person name="Yang H.P."/>
            <person name="Yang S.P."/>
            <person name="Yorke J.A."/>
            <person name="Yoshida K."/>
            <person name="Zdobnov E."/>
            <person name="Zhang P."/>
            <person name="Zhang Y."/>
            <person name="Zimin A.V."/>
            <person name="Baldwin J."/>
            <person name="Abdouelleil A."/>
            <person name="Abdulkadir J."/>
            <person name="Abebe A."/>
            <person name="Abera B."/>
            <person name="Abreu J."/>
            <person name="Acer S.C."/>
            <person name="Aftuck L."/>
            <person name="Alexander A."/>
            <person name="An P."/>
            <person name="Anderson E."/>
            <person name="Anderson S."/>
            <person name="Arachi H."/>
            <person name="Azer M."/>
            <person name="Bachantsang P."/>
            <person name="Barry A."/>
            <person name="Bayul T."/>
            <person name="Berlin A."/>
            <person name="Bessette D."/>
            <person name="Bloom T."/>
            <person name="Blye J."/>
            <person name="Boguslavskiy L."/>
            <person name="Bonnet C."/>
            <person name="Boukhgalter B."/>
            <person name="Bourzgui I."/>
            <person name="Brown A."/>
            <person name="Cahill P."/>
            <person name="Channer S."/>
            <person name="Cheshatsang Y."/>
            <person name="Chuda L."/>
            <person name="Citroen M."/>
            <person name="Collymore A."/>
            <person name="Cooke P."/>
            <person name="Costello M."/>
            <person name="D'Aco K."/>
            <person name="Daza R."/>
            <person name="De Haan G."/>
            <person name="DeGray S."/>
            <person name="DeMaso C."/>
            <person name="Dhargay N."/>
            <person name="Dooley K."/>
            <person name="Dooley E."/>
            <person name="Doricent M."/>
            <person name="Dorje P."/>
            <person name="Dorjee K."/>
            <person name="Dupes A."/>
            <person name="Elong R."/>
            <person name="Falk J."/>
            <person name="Farina A."/>
            <person name="Faro S."/>
            <person name="Ferguson D."/>
            <person name="Fisher S."/>
            <person name="Foley C.D."/>
            <person name="Franke A."/>
            <person name="Friedrich D."/>
            <person name="Gadbois L."/>
            <person name="Gearin G."/>
            <person name="Gearin C.R."/>
            <person name="Giannoukos G."/>
            <person name="Goode T."/>
            <person name="Graham J."/>
            <person name="Grandbois E."/>
            <person name="Grewal S."/>
            <person name="Gyaltsen K."/>
            <person name="Hafez N."/>
            <person name="Hagos B."/>
            <person name="Hall J."/>
            <person name="Henson C."/>
            <person name="Hollinger A."/>
            <person name="Honan T."/>
            <person name="Huard M.D."/>
            <person name="Hughes L."/>
            <person name="Hurhula B."/>
            <person name="Husby M.E."/>
            <person name="Kamat A."/>
            <person name="Kanga B."/>
            <person name="Kashin S."/>
            <person name="Khazanovich D."/>
            <person name="Kisner P."/>
            <person name="Lance K."/>
            <person name="Lara M."/>
            <person name="Lee W."/>
            <person name="Lennon N."/>
            <person name="Letendre F."/>
            <person name="LeVine R."/>
            <person name="Lipovsky A."/>
            <person name="Liu X."/>
            <person name="Liu J."/>
            <person name="Liu S."/>
            <person name="Lokyitsang T."/>
            <person name="Lokyitsang Y."/>
            <person name="Lubonja R."/>
            <person name="Lui A."/>
            <person name="MacDonald P."/>
            <person name="Magnisalis V."/>
            <person name="Maru K."/>
            <person name="Matthews C."/>
            <person name="McCusker W."/>
            <person name="McDonough S."/>
            <person name="Mehta T."/>
            <person name="Meldrim J."/>
            <person name="Meneus L."/>
            <person name="Mihai O."/>
            <person name="Mihalev A."/>
            <person name="Mihova T."/>
            <person name="Mittelman R."/>
            <person name="Mlenga V."/>
            <person name="Montmayeur A."/>
            <person name="Mulrain L."/>
            <person name="Navidi A."/>
            <person name="Naylor J."/>
            <person name="Negash T."/>
            <person name="Nguyen T."/>
            <person name="Nguyen N."/>
            <person name="Nicol R."/>
            <person name="Norbu C."/>
            <person name="Norbu N."/>
            <person name="Novod N."/>
            <person name="O'Neill B."/>
            <person name="Osman S."/>
            <person name="Markiewicz E."/>
            <person name="Oyono O.L."/>
            <person name="Patti C."/>
            <person name="Phunkhang P."/>
            <person name="Pierre F."/>
            <person name="Priest M."/>
            <person name="Raghuraman S."/>
            <person name="Rege F."/>
            <person name="Reyes R."/>
            <person name="Rise C."/>
            <person name="Rogov P."/>
            <person name="Ross K."/>
            <person name="Ryan E."/>
            <person name="Settipalli S."/>
            <person name="Shea T."/>
            <person name="Sherpa N."/>
            <person name="Shi L."/>
            <person name="Shih D."/>
            <person name="Sparrow T."/>
            <person name="Spaulding J."/>
            <person name="Stalker J."/>
            <person name="Stange-Thomann N."/>
            <person name="Stavropoulos S."/>
            <person name="Stone C."/>
            <person name="Strader C."/>
            <person name="Tesfaye S."/>
            <person name="Thomson T."/>
            <person name="Thoulutsang Y."/>
            <person name="Thoulutsang D."/>
            <person name="Topham K."/>
            <person name="Topping I."/>
            <person name="Tsamla T."/>
            <person name="Vassiliev H."/>
            <person name="Vo A."/>
            <person name="Wangchuk T."/>
            <person name="Wangdi T."/>
            <person name="Weiand M."/>
            <person name="Wilkinson J."/>
            <person name="Wilson A."/>
            <person name="Yadav S."/>
            <person name="Young G."/>
            <person name="Yu Q."/>
            <person name="Zembek L."/>
            <person name="Zhong D."/>
            <person name="Zimmer A."/>
            <person name="Zwirko Z."/>
            <person name="Jaffe D.B."/>
            <person name="Alvarez P."/>
            <person name="Brockman W."/>
            <person name="Butler J."/>
            <person name="Chin C."/>
            <person name="Gnerre S."/>
            <person name="Grabherr M."/>
            <person name="Kleber M."/>
            <person name="Mauceli E."/>
            <person name="MacCallum I."/>
        </authorList>
    </citation>
    <scope>NUCLEOTIDE SEQUENCE [LARGE SCALE GENOMIC DNA]</scope>
    <source>
        <strain evidence="3">Tucson 15287-2541.00</strain>
    </source>
</reference>
<dbReference type="OMA" id="HARYETI"/>
<evidence type="ECO:0000313" key="2">
    <source>
        <dbReference type="EMBL" id="EDW03404.1"/>
    </source>
</evidence>
<dbReference type="GO" id="GO:0031523">
    <property type="term" value="C:Myb complex"/>
    <property type="evidence" value="ECO:0007669"/>
    <property type="project" value="TreeGrafter"/>
</dbReference>
<dbReference type="Pfam" id="PF15306">
    <property type="entry name" value="LIN37"/>
    <property type="match status" value="1"/>
</dbReference>
<dbReference type="PANTHER" id="PTHR31336">
    <property type="entry name" value="LIN37 HOMOLOG"/>
    <property type="match status" value="1"/>
</dbReference>
<dbReference type="GO" id="GO:0000122">
    <property type="term" value="P:negative regulation of transcription by RNA polymerase II"/>
    <property type="evidence" value="ECO:0007669"/>
    <property type="project" value="TreeGrafter"/>
</dbReference>
<dbReference type="InterPro" id="IPR028226">
    <property type="entry name" value="LIN37"/>
</dbReference>
<dbReference type="eggNOG" id="ENOG502QV4J">
    <property type="taxonomic scope" value="Eukaryota"/>
</dbReference>
<dbReference type="GO" id="GO:0017053">
    <property type="term" value="C:transcription repressor complex"/>
    <property type="evidence" value="ECO:0007669"/>
    <property type="project" value="InterPro"/>
</dbReference>
<dbReference type="EMBL" id="CH916368">
    <property type="protein sequence ID" value="EDW03404.1"/>
    <property type="molecule type" value="Genomic_DNA"/>
</dbReference>
<feature type="compositionally biased region" description="Basic and acidic residues" evidence="1">
    <location>
        <begin position="25"/>
        <end position="45"/>
    </location>
</feature>
<dbReference type="HOGENOM" id="CLU_089079_0_0_1"/>
<keyword evidence="3" id="KW-1185">Reference proteome</keyword>
<dbReference type="PANTHER" id="PTHR31336:SF3">
    <property type="entry name" value="PROTEIN LIN-37 HOMOLOG"/>
    <property type="match status" value="1"/>
</dbReference>
<feature type="region of interest" description="Disordered" evidence="1">
    <location>
        <begin position="85"/>
        <end position="142"/>
    </location>
</feature>